<comment type="caution">
    <text evidence="2">The sequence shown here is derived from an EMBL/GenBank/DDBJ whole genome shotgun (WGS) entry which is preliminary data.</text>
</comment>
<organism evidence="2 3">
    <name type="scientific">Neobacillus notoginsengisoli</name>
    <dbReference type="NCBI Taxonomy" id="1578198"/>
    <lineage>
        <taxon>Bacteria</taxon>
        <taxon>Bacillati</taxon>
        <taxon>Bacillota</taxon>
        <taxon>Bacilli</taxon>
        <taxon>Bacillales</taxon>
        <taxon>Bacillaceae</taxon>
        <taxon>Neobacillus</taxon>
    </lineage>
</organism>
<dbReference type="AlphaFoldDB" id="A0A417YSV9"/>
<dbReference type="RefSeq" id="WP_118921409.1">
    <property type="nucleotide sequence ID" value="NZ_QWEG01000008.1"/>
</dbReference>
<sequence length="146" mass="17005">MIDEKKMNELFQKNRFTFLMINIIAIVIHTGTSFTFVIPGLKGFDWTFFAITLFYYFFMGTIFAGLFKRRFLLVFTTSFILSAVGMGWRLWLEWGEVSLAAHMNPVLIIGYPCIVATIILLMYFISAKLMPKKIPPNSILQDRRRI</sequence>
<proteinExistence type="predicted"/>
<feature type="transmembrane region" description="Helical" evidence="1">
    <location>
        <begin position="44"/>
        <end position="64"/>
    </location>
</feature>
<keyword evidence="1" id="KW-0472">Membrane</keyword>
<dbReference type="EMBL" id="QWEG01000008">
    <property type="protein sequence ID" value="RHW39077.1"/>
    <property type="molecule type" value="Genomic_DNA"/>
</dbReference>
<dbReference type="Proteomes" id="UP000284416">
    <property type="component" value="Unassembled WGS sequence"/>
</dbReference>
<protein>
    <submittedName>
        <fullName evidence="2">ABC transporter permease</fullName>
    </submittedName>
</protein>
<evidence type="ECO:0000313" key="3">
    <source>
        <dbReference type="Proteomes" id="UP000284416"/>
    </source>
</evidence>
<evidence type="ECO:0000313" key="2">
    <source>
        <dbReference type="EMBL" id="RHW39077.1"/>
    </source>
</evidence>
<feature type="transmembrane region" description="Helical" evidence="1">
    <location>
        <begin position="71"/>
        <end position="91"/>
    </location>
</feature>
<reference evidence="2 3" key="1">
    <citation type="journal article" date="2017" name="Int. J. Syst. Evol. Microbiol.">
        <title>Bacillus notoginsengisoli sp. nov., a novel bacterium isolated from the rhizosphere of Panax notoginseng.</title>
        <authorList>
            <person name="Zhang M.Y."/>
            <person name="Cheng J."/>
            <person name="Cai Y."/>
            <person name="Zhang T.Y."/>
            <person name="Wu Y.Y."/>
            <person name="Manikprabhu D."/>
            <person name="Li W.J."/>
            <person name="Zhang Y.X."/>
        </authorList>
    </citation>
    <scope>NUCLEOTIDE SEQUENCE [LARGE SCALE GENOMIC DNA]</scope>
    <source>
        <strain evidence="2 3">JCM 30743</strain>
    </source>
</reference>
<name>A0A417YSV9_9BACI</name>
<gene>
    <name evidence="2" type="ORF">D1B31_14055</name>
</gene>
<accession>A0A417YSV9</accession>
<feature type="transmembrane region" description="Helical" evidence="1">
    <location>
        <begin position="103"/>
        <end position="125"/>
    </location>
</feature>
<keyword evidence="3" id="KW-1185">Reference proteome</keyword>
<feature type="transmembrane region" description="Helical" evidence="1">
    <location>
        <begin position="16"/>
        <end position="38"/>
    </location>
</feature>
<evidence type="ECO:0000256" key="1">
    <source>
        <dbReference type="SAM" id="Phobius"/>
    </source>
</evidence>
<keyword evidence="1" id="KW-1133">Transmembrane helix</keyword>
<dbReference type="OrthoDB" id="2440789at2"/>
<keyword evidence="1" id="KW-0812">Transmembrane</keyword>